<accession>A0A084JKA1</accession>
<keyword evidence="1" id="KW-1133">Transmembrane helix</keyword>
<keyword evidence="1" id="KW-0472">Membrane</keyword>
<evidence type="ECO:0000313" key="3">
    <source>
        <dbReference type="Proteomes" id="UP000028525"/>
    </source>
</evidence>
<name>A0A084JKA1_9FIRM</name>
<feature type="transmembrane region" description="Helical" evidence="1">
    <location>
        <begin position="58"/>
        <end position="86"/>
    </location>
</feature>
<dbReference type="Proteomes" id="UP000028525">
    <property type="component" value="Unassembled WGS sequence"/>
</dbReference>
<proteinExistence type="predicted"/>
<protein>
    <submittedName>
        <fullName evidence="2">Uncharacterized protein</fullName>
    </submittedName>
</protein>
<evidence type="ECO:0000256" key="1">
    <source>
        <dbReference type="SAM" id="Phobius"/>
    </source>
</evidence>
<evidence type="ECO:0000313" key="2">
    <source>
        <dbReference type="EMBL" id="KEZ89385.1"/>
    </source>
</evidence>
<keyword evidence="1" id="KW-0812">Transmembrane</keyword>
<comment type="caution">
    <text evidence="2">The sequence shown here is derived from an EMBL/GenBank/DDBJ whole genome shotgun (WGS) entry which is preliminary data.</text>
</comment>
<reference evidence="2 3" key="1">
    <citation type="submission" date="2014-07" db="EMBL/GenBank/DDBJ databases">
        <title>Draft genome of Clostridium celerecrescens 152B isolated from sediments associated with methane hydrate from Krishna Godavari basin.</title>
        <authorList>
            <person name="Honkalas V.S."/>
            <person name="Dabir A.P."/>
            <person name="Arora P."/>
            <person name="Dhakephalkar P.K."/>
        </authorList>
    </citation>
    <scope>NUCLEOTIDE SEQUENCE [LARGE SCALE GENOMIC DNA]</scope>
    <source>
        <strain evidence="2 3">152B</strain>
    </source>
</reference>
<dbReference type="STRING" id="29354.IO98_15545"/>
<dbReference type="AlphaFoldDB" id="A0A084JKA1"/>
<feature type="transmembrane region" description="Helical" evidence="1">
    <location>
        <begin position="20"/>
        <end position="37"/>
    </location>
</feature>
<organism evidence="2 3">
    <name type="scientific">Lacrimispora celerecrescens</name>
    <dbReference type="NCBI Taxonomy" id="29354"/>
    <lineage>
        <taxon>Bacteria</taxon>
        <taxon>Bacillati</taxon>
        <taxon>Bacillota</taxon>
        <taxon>Clostridia</taxon>
        <taxon>Lachnospirales</taxon>
        <taxon>Lachnospiraceae</taxon>
        <taxon>Lacrimispora</taxon>
    </lineage>
</organism>
<sequence length="108" mass="11450">MEAAEIISDVTADAVDAADAVISAIVIVMMSAIVTNVRKKEEEHSAQDLGQVVMIRGATAVGVTAIEIVIVIAIVTVTVIVTVILMKIFLNRDYRSGGLHRIQASAFT</sequence>
<dbReference type="RefSeq" id="WP_038282552.1">
    <property type="nucleotide sequence ID" value="NZ_JPME01000018.1"/>
</dbReference>
<gene>
    <name evidence="2" type="ORF">IO98_15545</name>
</gene>
<dbReference type="EMBL" id="JPME01000018">
    <property type="protein sequence ID" value="KEZ89385.1"/>
    <property type="molecule type" value="Genomic_DNA"/>
</dbReference>
<keyword evidence="3" id="KW-1185">Reference proteome</keyword>